<dbReference type="SUPFAM" id="SSF46929">
    <property type="entry name" value="DNA helicase RuvA subunit, C-terminal domain"/>
    <property type="match status" value="1"/>
</dbReference>
<dbReference type="GO" id="GO:0016787">
    <property type="term" value="F:hydrolase activity"/>
    <property type="evidence" value="ECO:0007669"/>
    <property type="project" value="UniProtKB-KW"/>
</dbReference>
<keyword evidence="1 6" id="KW-0963">Cytoplasm</keyword>
<dbReference type="GO" id="GO:0000400">
    <property type="term" value="F:four-way junction DNA binding"/>
    <property type="evidence" value="ECO:0007669"/>
    <property type="project" value="UniProtKB-UniRule"/>
</dbReference>
<comment type="subcellular location">
    <subcellularLocation>
        <location evidence="6">Cytoplasm</location>
    </subcellularLocation>
</comment>
<dbReference type="Pfam" id="PF01330">
    <property type="entry name" value="RuvA_N"/>
    <property type="match status" value="1"/>
</dbReference>
<dbReference type="GO" id="GO:0009378">
    <property type="term" value="F:four-way junction helicase activity"/>
    <property type="evidence" value="ECO:0007669"/>
    <property type="project" value="InterPro"/>
</dbReference>
<comment type="caution">
    <text evidence="6">Lacks conserved residue(s) required for the propagation of feature annotation.</text>
</comment>
<reference evidence="8" key="1">
    <citation type="submission" date="2021-04" db="EMBL/GenBank/DDBJ databases">
        <title>Genome sequence of Woronichinia naegeliana from Washington state freshwater lake bloom.</title>
        <authorList>
            <person name="Dreher T.W."/>
        </authorList>
    </citation>
    <scope>NUCLEOTIDE SEQUENCE</scope>
    <source>
        <strain evidence="8">WA131</strain>
    </source>
</reference>
<dbReference type="Proteomes" id="UP001065613">
    <property type="component" value="Chromosome"/>
</dbReference>
<dbReference type="Gene3D" id="1.10.150.20">
    <property type="entry name" value="5' to 3' exonuclease, C-terminal subdomain"/>
    <property type="match status" value="1"/>
</dbReference>
<evidence type="ECO:0000256" key="4">
    <source>
        <dbReference type="ARBA" id="ARBA00023172"/>
    </source>
</evidence>
<dbReference type="InterPro" id="IPR003583">
    <property type="entry name" value="Hlx-hairpin-Hlx_DNA-bd_motif"/>
</dbReference>
<evidence type="ECO:0000256" key="2">
    <source>
        <dbReference type="ARBA" id="ARBA00022763"/>
    </source>
</evidence>
<proteinExistence type="inferred from homology"/>
<evidence type="ECO:0000256" key="5">
    <source>
        <dbReference type="ARBA" id="ARBA00023204"/>
    </source>
</evidence>
<keyword evidence="8" id="KW-0378">Hydrolase</keyword>
<keyword evidence="2 6" id="KW-0227">DNA damage</keyword>
<dbReference type="InterPro" id="IPR000085">
    <property type="entry name" value="RuvA"/>
</dbReference>
<evidence type="ECO:0000313" key="8">
    <source>
        <dbReference type="EMBL" id="UXE63372.1"/>
    </source>
</evidence>
<feature type="domain" description="Helix-hairpin-helix DNA-binding motif class 1" evidence="7">
    <location>
        <begin position="79"/>
        <end position="98"/>
    </location>
</feature>
<dbReference type="NCBIfam" id="TIGR00084">
    <property type="entry name" value="ruvA"/>
    <property type="match status" value="1"/>
</dbReference>
<gene>
    <name evidence="6 8" type="primary">ruvA</name>
    <name evidence="8" type="ORF">KA717_12485</name>
</gene>
<dbReference type="InterPro" id="IPR010994">
    <property type="entry name" value="RuvA_2-like"/>
</dbReference>
<organism evidence="8">
    <name type="scientific">Woronichinia naegeliana WA131</name>
    <dbReference type="NCBI Taxonomy" id="2824559"/>
    <lineage>
        <taxon>Bacteria</taxon>
        <taxon>Bacillati</taxon>
        <taxon>Cyanobacteriota</taxon>
        <taxon>Cyanophyceae</taxon>
        <taxon>Synechococcales</taxon>
        <taxon>Coelosphaeriaceae</taxon>
        <taxon>Woronichinia</taxon>
    </lineage>
</organism>
<dbReference type="InterPro" id="IPR011114">
    <property type="entry name" value="RuvA_C"/>
</dbReference>
<feature type="domain" description="Helix-hairpin-helix DNA-binding motif class 1" evidence="7">
    <location>
        <begin position="114"/>
        <end position="133"/>
    </location>
</feature>
<dbReference type="Gene3D" id="2.40.50.140">
    <property type="entry name" value="Nucleic acid-binding proteins"/>
    <property type="match status" value="1"/>
</dbReference>
<comment type="function">
    <text evidence="6">The RuvA-RuvB-RuvC complex processes Holliday junction (HJ) DNA during genetic recombination and DNA repair, while the RuvA-RuvB complex plays an important role in the rescue of blocked DNA replication forks via replication fork reversal (RFR). RuvA specifically binds to HJ cruciform DNA, conferring on it an open structure. The RuvB hexamer acts as an ATP-dependent pump, pulling dsDNA into and through the RuvAB complex. HJ branch migration allows RuvC to scan DNA until it finds its consensus sequence, where it cleaves and resolves the cruciform DNA.</text>
</comment>
<protein>
    <recommendedName>
        <fullName evidence="6">Holliday junction branch migration complex subunit RuvA</fullName>
    </recommendedName>
</protein>
<dbReference type="AlphaFoldDB" id="A0A977PY53"/>
<evidence type="ECO:0000256" key="6">
    <source>
        <dbReference type="HAMAP-Rule" id="MF_00031"/>
    </source>
</evidence>
<dbReference type="GO" id="GO:0005737">
    <property type="term" value="C:cytoplasm"/>
    <property type="evidence" value="ECO:0007669"/>
    <property type="project" value="UniProtKB-SubCell"/>
</dbReference>
<dbReference type="GO" id="GO:0009379">
    <property type="term" value="C:Holliday junction helicase complex"/>
    <property type="evidence" value="ECO:0007669"/>
    <property type="project" value="InterPro"/>
</dbReference>
<dbReference type="GO" id="GO:0048476">
    <property type="term" value="C:Holliday junction resolvase complex"/>
    <property type="evidence" value="ECO:0007669"/>
    <property type="project" value="UniProtKB-UniRule"/>
</dbReference>
<comment type="subunit">
    <text evidence="6">Homotetramer. Forms an RuvA(8)-RuvB(12)-Holliday junction (HJ) complex. HJ DNA is sandwiched between 2 RuvA tetramers; dsDNA enters through RuvA and exits via RuvB. An RuvB hexamer assembles on each DNA strand where it exits the tetramer. Each RuvB hexamer is contacted by two RuvA subunits (via domain III) on 2 adjacent RuvB subunits; this complex drives branch migration. In the full resolvosome a probable DNA-RuvA(4)-RuvB(12)-RuvC(2) complex forms which resolves the HJ.</text>
</comment>
<dbReference type="KEGG" id="wna:KA717_12485"/>
<dbReference type="Pfam" id="PF14520">
    <property type="entry name" value="HHH_5"/>
    <property type="match status" value="1"/>
</dbReference>
<dbReference type="GO" id="GO:0005524">
    <property type="term" value="F:ATP binding"/>
    <property type="evidence" value="ECO:0007669"/>
    <property type="project" value="InterPro"/>
</dbReference>
<keyword evidence="4 6" id="KW-0233">DNA recombination</keyword>
<dbReference type="GO" id="GO:0006281">
    <property type="term" value="P:DNA repair"/>
    <property type="evidence" value="ECO:0007669"/>
    <property type="project" value="UniProtKB-UniRule"/>
</dbReference>
<dbReference type="SUPFAM" id="SSF50249">
    <property type="entry name" value="Nucleic acid-binding proteins"/>
    <property type="match status" value="1"/>
</dbReference>
<dbReference type="InterPro" id="IPR036267">
    <property type="entry name" value="RuvA_C_sf"/>
</dbReference>
<accession>A0A977PY53</accession>
<dbReference type="HAMAP" id="MF_00031">
    <property type="entry name" value="DNA_HJ_migration_RuvA"/>
    <property type="match status" value="1"/>
</dbReference>
<comment type="similarity">
    <text evidence="6">Belongs to the RuvA family.</text>
</comment>
<feature type="region of interest" description="Domain III" evidence="6">
    <location>
        <begin position="158"/>
        <end position="209"/>
    </location>
</feature>
<name>A0A977PY53_9CYAN</name>
<dbReference type="InterPro" id="IPR012340">
    <property type="entry name" value="NA-bd_OB-fold"/>
</dbReference>
<keyword evidence="3 6" id="KW-0238">DNA-binding</keyword>
<dbReference type="InterPro" id="IPR013849">
    <property type="entry name" value="DNA_helicase_Holl-junc_RuvA_I"/>
</dbReference>
<dbReference type="CDD" id="cd14332">
    <property type="entry name" value="UBA_RuvA_C"/>
    <property type="match status" value="1"/>
</dbReference>
<keyword evidence="5 6" id="KW-0234">DNA repair</keyword>
<comment type="domain">
    <text evidence="6">Has three domains with a flexible linker between the domains II and III and assumes an 'L' shape. Domain III is highly mobile and contacts RuvB.</text>
</comment>
<evidence type="ECO:0000256" key="1">
    <source>
        <dbReference type="ARBA" id="ARBA00022490"/>
    </source>
</evidence>
<dbReference type="SMART" id="SM00278">
    <property type="entry name" value="HhH1"/>
    <property type="match status" value="2"/>
</dbReference>
<evidence type="ECO:0000256" key="3">
    <source>
        <dbReference type="ARBA" id="ARBA00023125"/>
    </source>
</evidence>
<dbReference type="Pfam" id="PF07499">
    <property type="entry name" value="RuvA_C"/>
    <property type="match status" value="1"/>
</dbReference>
<sequence>MLQYLKGQGISLSKNAQNRWILILEVNQIGYEIQVPQGFASQFQAEATEPLQIFTHLQIRDEQPFLYGFPTQPERDLFIQLISVSGIGSQLAIALIDTLGLSGLVQAVVMGNVAQLARTPGVGKKTAERIALELKSKLSQWRQGSGLDIDTNLPQGTILEDVEMTLLALGYTQMEINQAIAFLGQDPSLQNNLQAEEWIRQAITWLSSQ</sequence>
<dbReference type="GO" id="GO:0006310">
    <property type="term" value="P:DNA recombination"/>
    <property type="evidence" value="ECO:0007669"/>
    <property type="project" value="UniProtKB-UniRule"/>
</dbReference>
<dbReference type="EMBL" id="CP073041">
    <property type="protein sequence ID" value="UXE63372.1"/>
    <property type="molecule type" value="Genomic_DNA"/>
</dbReference>
<evidence type="ECO:0000259" key="7">
    <source>
        <dbReference type="SMART" id="SM00278"/>
    </source>
</evidence>
<dbReference type="SUPFAM" id="SSF47781">
    <property type="entry name" value="RuvA domain 2-like"/>
    <property type="match status" value="1"/>
</dbReference>